<proteinExistence type="inferred from homology"/>
<dbReference type="Gene3D" id="3.40.50.12470">
    <property type="match status" value="1"/>
</dbReference>
<evidence type="ECO:0000256" key="16">
    <source>
        <dbReference type="ARBA" id="ARBA00042984"/>
    </source>
</evidence>
<evidence type="ECO:0000256" key="6">
    <source>
        <dbReference type="ARBA" id="ARBA00022723"/>
    </source>
</evidence>
<comment type="cofactor">
    <cofactor evidence="2">
        <name>thiamine diphosphate</name>
        <dbReference type="ChEBI" id="CHEBI:58937"/>
    </cofactor>
</comment>
<dbReference type="GO" id="GO:0006096">
    <property type="term" value="P:glycolytic process"/>
    <property type="evidence" value="ECO:0007669"/>
    <property type="project" value="UniProtKB-KW"/>
</dbReference>
<dbReference type="Gene3D" id="1.10.287.1150">
    <property type="entry name" value="TPP helical domain"/>
    <property type="match status" value="2"/>
</dbReference>
<dbReference type="Pfam" id="PF00676">
    <property type="entry name" value="E1_dh"/>
    <property type="match status" value="1"/>
</dbReference>
<evidence type="ECO:0000256" key="4">
    <source>
        <dbReference type="ARBA" id="ARBA00006936"/>
    </source>
</evidence>
<dbReference type="GO" id="GO:0006099">
    <property type="term" value="P:tricarboxylic acid cycle"/>
    <property type="evidence" value="ECO:0007669"/>
    <property type="project" value="TreeGrafter"/>
</dbReference>
<comment type="subcellular location">
    <subcellularLocation>
        <location evidence="3">Mitochondrion</location>
    </subcellularLocation>
</comment>
<dbReference type="GO" id="GO:0046872">
    <property type="term" value="F:metal ion binding"/>
    <property type="evidence" value="ECO:0007669"/>
    <property type="project" value="UniProtKB-KW"/>
</dbReference>
<keyword evidence="10" id="KW-0786">Thiamine pyrophosphate</keyword>
<dbReference type="Gene3D" id="3.40.50.970">
    <property type="match status" value="1"/>
</dbReference>
<dbReference type="NCBIfam" id="TIGR00239">
    <property type="entry name" value="2oxo_dh_E1"/>
    <property type="match status" value="1"/>
</dbReference>
<evidence type="ECO:0000256" key="3">
    <source>
        <dbReference type="ARBA" id="ARBA00004173"/>
    </source>
</evidence>
<dbReference type="PANTHER" id="PTHR23152:SF4">
    <property type="entry name" value="2-OXOADIPATE DEHYDROGENASE COMPLEX COMPONENT E1"/>
    <property type="match status" value="1"/>
</dbReference>
<evidence type="ECO:0000256" key="11">
    <source>
        <dbReference type="ARBA" id="ARBA00023128"/>
    </source>
</evidence>
<dbReference type="VEuPathDB" id="VectorBase:AFUN005950"/>
<dbReference type="PANTHER" id="PTHR23152">
    <property type="entry name" value="2-OXOGLUTARATE DEHYDROGENASE"/>
    <property type="match status" value="1"/>
</dbReference>
<dbReference type="GO" id="GO:0005739">
    <property type="term" value="C:mitochondrion"/>
    <property type="evidence" value="ECO:0007669"/>
    <property type="project" value="UniProtKB-SubCell"/>
</dbReference>
<evidence type="ECO:0000313" key="18">
    <source>
        <dbReference type="EnsemblMetazoa" id="AFUN005950-PB"/>
    </source>
</evidence>
<dbReference type="InterPro" id="IPR001017">
    <property type="entry name" value="DH_E1"/>
</dbReference>
<evidence type="ECO:0000256" key="5">
    <source>
        <dbReference type="ARBA" id="ARBA00012280"/>
    </source>
</evidence>
<comment type="similarity">
    <text evidence="4">Belongs to the alpha-ketoglutarate dehydrogenase family.</text>
</comment>
<keyword evidence="9" id="KW-0560">Oxidoreductase</keyword>
<dbReference type="AlphaFoldDB" id="A0A4Y0AXB8"/>
<dbReference type="InterPro" id="IPR042179">
    <property type="entry name" value="KGD_C_sf"/>
</dbReference>
<dbReference type="Pfam" id="PF16078">
    <property type="entry name" value="2-oxogl_dehyd_N"/>
    <property type="match status" value="1"/>
</dbReference>
<organism evidence="18">
    <name type="scientific">Anopheles funestus</name>
    <name type="common">African malaria mosquito</name>
    <dbReference type="NCBI Taxonomy" id="62324"/>
    <lineage>
        <taxon>Eukaryota</taxon>
        <taxon>Metazoa</taxon>
        <taxon>Ecdysozoa</taxon>
        <taxon>Arthropoda</taxon>
        <taxon>Hexapoda</taxon>
        <taxon>Insecta</taxon>
        <taxon>Pterygota</taxon>
        <taxon>Neoptera</taxon>
        <taxon>Endopterygota</taxon>
        <taxon>Diptera</taxon>
        <taxon>Nematocera</taxon>
        <taxon>Culicoidea</taxon>
        <taxon>Culicidae</taxon>
        <taxon>Anophelinae</taxon>
        <taxon>Anopheles</taxon>
    </lineage>
</organism>
<dbReference type="SUPFAM" id="SSF52518">
    <property type="entry name" value="Thiamin diphosphate-binding fold (THDP-binding)"/>
    <property type="match status" value="2"/>
</dbReference>
<dbReference type="Gene3D" id="3.40.50.11610">
    <property type="entry name" value="Multifunctional 2-oxoglutarate metabolism enzyme, C-terminal domain"/>
    <property type="match status" value="1"/>
</dbReference>
<accession>A0A4Y0AXB8</accession>
<dbReference type="FunFam" id="3.40.50.970:FF:000002">
    <property type="entry name" value="2-oxoglutarate dehydrogenase, E1 component"/>
    <property type="match status" value="1"/>
</dbReference>
<keyword evidence="12" id="KW-0324">Glycolysis</keyword>
<evidence type="ECO:0000256" key="10">
    <source>
        <dbReference type="ARBA" id="ARBA00023052"/>
    </source>
</evidence>
<dbReference type="GO" id="GO:0004591">
    <property type="term" value="F:oxoglutarate dehydrogenase (succinyl-transferring) activity"/>
    <property type="evidence" value="ECO:0007669"/>
    <property type="project" value="UniProtKB-EC"/>
</dbReference>
<dbReference type="SMART" id="SM00861">
    <property type="entry name" value="Transket_pyr"/>
    <property type="match status" value="1"/>
</dbReference>
<evidence type="ECO:0000256" key="8">
    <source>
        <dbReference type="ARBA" id="ARBA00022946"/>
    </source>
</evidence>
<evidence type="ECO:0000256" key="7">
    <source>
        <dbReference type="ARBA" id="ARBA00022842"/>
    </source>
</evidence>
<dbReference type="InterPro" id="IPR005475">
    <property type="entry name" value="Transketolase-like_Pyr-bd"/>
</dbReference>
<dbReference type="EC" id="1.2.4.2" evidence="5"/>
<evidence type="ECO:0000259" key="17">
    <source>
        <dbReference type="SMART" id="SM00861"/>
    </source>
</evidence>
<keyword evidence="8" id="KW-0809">Transit peptide</keyword>
<dbReference type="PIRSF" id="PIRSF000157">
    <property type="entry name" value="Oxoglu_dh_E1"/>
    <property type="match status" value="1"/>
</dbReference>
<dbReference type="Pfam" id="PF02779">
    <property type="entry name" value="Transket_pyr"/>
    <property type="match status" value="1"/>
</dbReference>
<evidence type="ECO:0000256" key="2">
    <source>
        <dbReference type="ARBA" id="ARBA00001964"/>
    </source>
</evidence>
<dbReference type="FunFam" id="3.40.50.11610:FF:000003">
    <property type="entry name" value="2-oxoglutarate dehydrogenase, isoform X4"/>
    <property type="match status" value="1"/>
</dbReference>
<feature type="domain" description="Transketolase-like pyrimidine-binding" evidence="17">
    <location>
        <begin position="695"/>
        <end position="908"/>
    </location>
</feature>
<evidence type="ECO:0000256" key="13">
    <source>
        <dbReference type="ARBA" id="ARBA00030680"/>
    </source>
</evidence>
<keyword evidence="7" id="KW-0460">Magnesium</keyword>
<comment type="function">
    <text evidence="14">The 2-oxoglutarate dehydrogenase complex catalyzes the overall conversion of 2-oxoglutarate to succinyl-CoA and CO(2). It contains multiple copies of three enzymatic components: 2-oxoglutarate dehydrogenase (E1), dihydrolipoamide succinyltransferase (E2) and lipoamide dehydrogenase (E3).</text>
</comment>
<dbReference type="InterPro" id="IPR011603">
    <property type="entry name" value="2oxoglutarate_DH_E1"/>
</dbReference>
<dbReference type="Pfam" id="PF16870">
    <property type="entry name" value="OxoGdeHyase_C"/>
    <property type="match status" value="1"/>
</dbReference>
<sequence>MHRARTALHMVNPMGQQNFGAFLLKKPASKLTTELVAASSVKLYNSAAAEPFLNGSSSNYIDDMYNAWLRDPASVHASWDAYFRNNSYAAPPSLAPVPKNHVPAAQYLGSSLPAVAGGGVAVGGRIDDKLIDDHLAVQAIIRSYQSRGHLVADIDPLGILNAEINPERANLRANEKVTRSYMNFGHNVARLDPLGINSADLDDKTPPELLYSSYRFGEYSIADQEADMERVFKLPSTTFIGGKEKFLPLRDILGRLEKAYCNKIGVEFMFINSLEQCNWIRERFETPNIMTYTNEEKRLILARLTRATGFEAFLAKKFSSEKRFGLEGCEIMIPAMKEVIDVSTRLGVESIIMGMPHRGRLNVLANVCRKPLHQIFTQFAGLEAADDGSGDVKYHLGTYIERLNRVTNKNIRLAVVANPSHLEAVDPVVQGKTRAEQFYRGDGEGKKVMSILLHGDAAFCGQGVVFETMHLSDLPDYTTHGTIHIVVNNQIGFTTDPRHSRSSPYCTDVARVVNAPIFHVNGDDPEAVMHVCKVAAEWRATFHKDVIIDIVSYRRNGHNEIDEPMFTQPLMYKKIRGTKPALDIYANQLITEGVVTAEEVKSVKDKYDKICEEAFEQAKTETHIKYKDWIDSPWSGFFEGKDPLKVAPTGVIEETLVHIGNRFSSPPPNAAEFVIHKGLLRVLAARKEMLENKTIDWALAEAMAFGSLLKEGIHVRLSGQDVERGTFSHRHHVLHHQHVDKATYRPLCHLYPDQAPYTVCNSSLSEFGVLGFELGYSMTNPNALVCWEAQFGDFNNTAQCIIDQFVSSGQAKWVRQSGLVMLLPHGMEGMGPEHSSARVERFLQMCSDDPDYFPPESDEFAIRQLHDINWIVANCSTPGNYFHLLRRQIALPFRKPLIVLTPKSLLRHPECRSNFSEMVDGTQFQRLIPDALTAENPNKVKRVIFCTGRVYYDLLKARRDRKLDSDIAISRIEQISPFPYDLVKAECAKYPNAELVWAQEEHKNQGCWTYVQPRFDTAINSTRDFSVQEEKLVQQKTGQGFNIPQGTFNSPTSGSAASKGRKVRISSRPLSYVGRPCGASTATGSKAQHLKELKNLLDDAMAL</sequence>
<evidence type="ECO:0000256" key="1">
    <source>
        <dbReference type="ARBA" id="ARBA00001946"/>
    </source>
</evidence>
<name>A0A4Y0AXB8_ANOFN</name>
<dbReference type="InterPro" id="IPR031717">
    <property type="entry name" value="ODO-1/KGD_C"/>
</dbReference>
<dbReference type="GO" id="GO:0045252">
    <property type="term" value="C:oxoglutarate dehydrogenase complex"/>
    <property type="evidence" value="ECO:0007669"/>
    <property type="project" value="TreeGrafter"/>
</dbReference>
<keyword evidence="11" id="KW-0496">Mitochondrion</keyword>
<protein>
    <recommendedName>
        <fullName evidence="15">2-oxoglutarate dehydrogenase, mitochondrial</fullName>
        <ecNumber evidence="5">1.2.4.2</ecNumber>
    </recommendedName>
    <alternativeName>
        <fullName evidence="16">2-oxoglutarate dehydrogenase complex component E1</fullName>
    </alternativeName>
    <alternativeName>
        <fullName evidence="13">Alpha-ketoglutarate dehydrogenase</fullName>
    </alternativeName>
</protein>
<evidence type="ECO:0000256" key="12">
    <source>
        <dbReference type="ARBA" id="ARBA00023152"/>
    </source>
</evidence>
<dbReference type="InterPro" id="IPR029061">
    <property type="entry name" value="THDP-binding"/>
</dbReference>
<dbReference type="NCBIfam" id="NF008907">
    <property type="entry name" value="PRK12270.1"/>
    <property type="match status" value="1"/>
</dbReference>
<evidence type="ECO:0000256" key="15">
    <source>
        <dbReference type="ARBA" id="ARBA00040267"/>
    </source>
</evidence>
<dbReference type="EnsemblMetazoa" id="AFUN005950-RB">
    <property type="protein sequence ID" value="AFUN005950-PB"/>
    <property type="gene ID" value="AFUN005950"/>
</dbReference>
<evidence type="ECO:0000256" key="14">
    <source>
        <dbReference type="ARBA" id="ARBA00037426"/>
    </source>
</evidence>
<dbReference type="VEuPathDB" id="VectorBase:AFUN2_011402"/>
<dbReference type="InterPro" id="IPR032106">
    <property type="entry name" value="2-oxogl_dehyd_N"/>
</dbReference>
<reference evidence="18" key="1">
    <citation type="submission" date="2020-05" db="UniProtKB">
        <authorList>
            <consortium name="EnsemblMetazoa"/>
        </authorList>
    </citation>
    <scope>IDENTIFICATION</scope>
    <source>
        <strain evidence="18">FUMOZ</strain>
    </source>
</reference>
<keyword evidence="6" id="KW-0479">Metal-binding</keyword>
<comment type="cofactor">
    <cofactor evidence="1">
        <name>Mg(2+)</name>
        <dbReference type="ChEBI" id="CHEBI:18420"/>
    </cofactor>
</comment>
<dbReference type="NCBIfam" id="NF006914">
    <property type="entry name" value="PRK09404.1"/>
    <property type="match status" value="1"/>
</dbReference>
<dbReference type="GO" id="GO:0030976">
    <property type="term" value="F:thiamine pyrophosphate binding"/>
    <property type="evidence" value="ECO:0007669"/>
    <property type="project" value="InterPro"/>
</dbReference>
<evidence type="ECO:0000256" key="9">
    <source>
        <dbReference type="ARBA" id="ARBA00023002"/>
    </source>
</evidence>
<dbReference type="STRING" id="62324.A0A4Y0AXB8"/>
<dbReference type="FunFam" id="3.40.50.12470:FF:000007">
    <property type="entry name" value="2-oxoglutarate dehydrogenase e1 mitochondrial"/>
    <property type="match status" value="1"/>
</dbReference>
<dbReference type="CDD" id="cd02016">
    <property type="entry name" value="TPP_E1_OGDC_like"/>
    <property type="match status" value="1"/>
</dbReference>